<keyword evidence="1" id="KW-0863">Zinc-finger</keyword>
<keyword evidence="1" id="KW-0479">Metal-binding</keyword>
<keyword evidence="2" id="KW-0175">Coiled coil</keyword>
<dbReference type="Proteomes" id="UP001174997">
    <property type="component" value="Unassembled WGS sequence"/>
</dbReference>
<feature type="region of interest" description="Disordered" evidence="3">
    <location>
        <begin position="516"/>
        <end position="547"/>
    </location>
</feature>
<feature type="compositionally biased region" description="Basic and acidic residues" evidence="3">
    <location>
        <begin position="126"/>
        <end position="138"/>
    </location>
</feature>
<feature type="region of interest" description="Disordered" evidence="3">
    <location>
        <begin position="405"/>
        <end position="431"/>
    </location>
</feature>
<evidence type="ECO:0000256" key="3">
    <source>
        <dbReference type="SAM" id="MobiDB-lite"/>
    </source>
</evidence>
<keyword evidence="6" id="KW-1185">Reference proteome</keyword>
<feature type="compositionally biased region" description="Low complexity" evidence="3">
    <location>
        <begin position="98"/>
        <end position="123"/>
    </location>
</feature>
<evidence type="ECO:0000313" key="6">
    <source>
        <dbReference type="Proteomes" id="UP001174997"/>
    </source>
</evidence>
<dbReference type="InterPro" id="IPR013087">
    <property type="entry name" value="Znf_C2H2_type"/>
</dbReference>
<feature type="coiled-coil region" evidence="2">
    <location>
        <begin position="57"/>
        <end position="91"/>
    </location>
</feature>
<dbReference type="EMBL" id="JAULSY010000078">
    <property type="protein sequence ID" value="KAK0667041.1"/>
    <property type="molecule type" value="Genomic_DNA"/>
</dbReference>
<name>A0AA39ZA20_9PEZI</name>
<feature type="region of interest" description="Disordered" evidence="3">
    <location>
        <begin position="98"/>
        <end position="170"/>
    </location>
</feature>
<comment type="caution">
    <text evidence="5">The sequence shown here is derived from an EMBL/GenBank/DDBJ whole genome shotgun (WGS) entry which is preliminary data.</text>
</comment>
<dbReference type="SMART" id="SM00355">
    <property type="entry name" value="ZnF_C2H2"/>
    <property type="match status" value="1"/>
</dbReference>
<sequence>MECLSVIAGISELPSPDTISPQITTPPSMSPPSPWSGYVYAGHSSNEEKALDLECRLQEMESTLKKQGEIIKELEARLQSLRHRRSFKKTLADLILGSSCSSSQKSSSQKSSSQKSHSRSQSSLETHSERSQAAKDWETTPVSPTFDEQRHAYSRKCSSSHNISRPELMNTEKTSPVEMMDTAYPVEMSADDRRRTLDLRLDVKKTADTRPRPQTRTNHALSPFPATSGMSPNTSTGFINSPFASSSQISPASNYNPLATIHTWPSVGDGLHYDTLHRPQECPGGGVWSEAPLIQPSHIMTEGDLSPPVPQYMTMGSSPILSPEFPTSSCPSYFAGASTNSHQETDVAGSLGNSNVWQAQESPILPDMSFLDHGKQMWSSPTTAHGVYCFGSGHGEVTMNSLGAVDPGGDTSTDESWSADGSPVETSVSESPKLECQPCGFYPIAGPDQRKKIEKHKKTKKHRQITGHGIVDTFRCSHCGANYTRRDNLVQHRKIHFPETQADVIDKTAFQRDMTNLGHGLESMPLETERPKKRRRKSSLMSPNGGD</sequence>
<dbReference type="Gene3D" id="3.30.160.60">
    <property type="entry name" value="Classic Zinc Finger"/>
    <property type="match status" value="1"/>
</dbReference>
<dbReference type="AlphaFoldDB" id="A0AA39ZA20"/>
<feature type="region of interest" description="Disordered" evidence="3">
    <location>
        <begin position="208"/>
        <end position="232"/>
    </location>
</feature>
<evidence type="ECO:0000259" key="4">
    <source>
        <dbReference type="PROSITE" id="PS50157"/>
    </source>
</evidence>
<accession>A0AA39ZA20</accession>
<dbReference type="GO" id="GO:0008270">
    <property type="term" value="F:zinc ion binding"/>
    <property type="evidence" value="ECO:0007669"/>
    <property type="project" value="UniProtKB-KW"/>
</dbReference>
<feature type="region of interest" description="Disordered" evidence="3">
    <location>
        <begin position="15"/>
        <end position="41"/>
    </location>
</feature>
<dbReference type="InterPro" id="IPR036236">
    <property type="entry name" value="Znf_C2H2_sf"/>
</dbReference>
<dbReference type="SUPFAM" id="SSF57667">
    <property type="entry name" value="beta-beta-alpha zinc fingers"/>
    <property type="match status" value="1"/>
</dbReference>
<organism evidence="5 6">
    <name type="scientific">Cercophora samala</name>
    <dbReference type="NCBI Taxonomy" id="330535"/>
    <lineage>
        <taxon>Eukaryota</taxon>
        <taxon>Fungi</taxon>
        <taxon>Dikarya</taxon>
        <taxon>Ascomycota</taxon>
        <taxon>Pezizomycotina</taxon>
        <taxon>Sordariomycetes</taxon>
        <taxon>Sordariomycetidae</taxon>
        <taxon>Sordariales</taxon>
        <taxon>Lasiosphaeriaceae</taxon>
        <taxon>Cercophora</taxon>
    </lineage>
</organism>
<protein>
    <recommendedName>
        <fullName evidence="4">C2H2-type domain-containing protein</fullName>
    </recommendedName>
</protein>
<evidence type="ECO:0000256" key="2">
    <source>
        <dbReference type="SAM" id="Coils"/>
    </source>
</evidence>
<gene>
    <name evidence="5" type="ORF">QBC41DRAFT_304698</name>
</gene>
<feature type="compositionally biased region" description="Low complexity" evidence="3">
    <location>
        <begin position="15"/>
        <end position="27"/>
    </location>
</feature>
<feature type="domain" description="C2H2-type" evidence="4">
    <location>
        <begin position="474"/>
        <end position="501"/>
    </location>
</feature>
<dbReference type="PROSITE" id="PS50157">
    <property type="entry name" value="ZINC_FINGER_C2H2_2"/>
    <property type="match status" value="1"/>
</dbReference>
<dbReference type="PROSITE" id="PS00028">
    <property type="entry name" value="ZINC_FINGER_C2H2_1"/>
    <property type="match status" value="1"/>
</dbReference>
<keyword evidence="1" id="KW-0862">Zinc</keyword>
<evidence type="ECO:0000256" key="1">
    <source>
        <dbReference type="PROSITE-ProRule" id="PRU00042"/>
    </source>
</evidence>
<reference evidence="5" key="1">
    <citation type="submission" date="2023-06" db="EMBL/GenBank/DDBJ databases">
        <title>Genome-scale phylogeny and comparative genomics of the fungal order Sordariales.</title>
        <authorList>
            <consortium name="Lawrence Berkeley National Laboratory"/>
            <person name="Hensen N."/>
            <person name="Bonometti L."/>
            <person name="Westerberg I."/>
            <person name="Brannstrom I.O."/>
            <person name="Guillou S."/>
            <person name="Cros-Aarteil S."/>
            <person name="Calhoun S."/>
            <person name="Haridas S."/>
            <person name="Kuo A."/>
            <person name="Mondo S."/>
            <person name="Pangilinan J."/>
            <person name="Riley R."/>
            <person name="Labutti K."/>
            <person name="Andreopoulos B."/>
            <person name="Lipzen A."/>
            <person name="Chen C."/>
            <person name="Yanf M."/>
            <person name="Daum C."/>
            <person name="Ng V."/>
            <person name="Clum A."/>
            <person name="Steindorff A."/>
            <person name="Ohm R."/>
            <person name="Martin F."/>
            <person name="Silar P."/>
            <person name="Natvig D."/>
            <person name="Lalanne C."/>
            <person name="Gautier V."/>
            <person name="Ament-Velasquez S.L."/>
            <person name="Kruys A."/>
            <person name="Hutchinson M.I."/>
            <person name="Powell A.J."/>
            <person name="Barry K."/>
            <person name="Miller A.N."/>
            <person name="Grigoriev I.V."/>
            <person name="Debuchy R."/>
            <person name="Gladieux P."/>
            <person name="Thoren M.H."/>
            <person name="Johannesson H."/>
        </authorList>
    </citation>
    <scope>NUCLEOTIDE SEQUENCE</scope>
    <source>
        <strain evidence="5">CBS 307.81</strain>
    </source>
</reference>
<evidence type="ECO:0000313" key="5">
    <source>
        <dbReference type="EMBL" id="KAK0667041.1"/>
    </source>
</evidence>
<proteinExistence type="predicted"/>